<reference evidence="4 5" key="1">
    <citation type="submission" date="2021-04" db="EMBL/GenBank/DDBJ databases">
        <authorList>
            <person name="Bliznina A."/>
        </authorList>
    </citation>
    <scope>NUCLEOTIDE SEQUENCE [LARGE SCALE GENOMIC DNA]</scope>
</reference>
<dbReference type="InterPro" id="IPR050769">
    <property type="entry name" value="NAT_camello-type"/>
</dbReference>
<dbReference type="Pfam" id="PF00583">
    <property type="entry name" value="Acetyltransf_1"/>
    <property type="match status" value="1"/>
</dbReference>
<keyword evidence="2" id="KW-0812">Transmembrane</keyword>
<gene>
    <name evidence="4" type="ORF">OKIOD_LOCUS4938</name>
</gene>
<dbReference type="PANTHER" id="PTHR13947">
    <property type="entry name" value="GNAT FAMILY N-ACETYLTRANSFERASE"/>
    <property type="match status" value="1"/>
</dbReference>
<accession>A0ABN7S772</accession>
<feature type="transmembrane region" description="Helical" evidence="2">
    <location>
        <begin position="41"/>
        <end position="58"/>
    </location>
</feature>
<dbReference type="InterPro" id="IPR000182">
    <property type="entry name" value="GNAT_dom"/>
</dbReference>
<dbReference type="PANTHER" id="PTHR13947:SF37">
    <property type="entry name" value="LD18367P"/>
    <property type="match status" value="1"/>
</dbReference>
<dbReference type="CDD" id="cd04301">
    <property type="entry name" value="NAT_SF"/>
    <property type="match status" value="1"/>
</dbReference>
<evidence type="ECO:0000313" key="4">
    <source>
        <dbReference type="EMBL" id="CAG5094242.1"/>
    </source>
</evidence>
<keyword evidence="2" id="KW-0472">Membrane</keyword>
<keyword evidence="5" id="KW-1185">Reference proteome</keyword>
<organism evidence="4 5">
    <name type="scientific">Oikopleura dioica</name>
    <name type="common">Tunicate</name>
    <dbReference type="NCBI Taxonomy" id="34765"/>
    <lineage>
        <taxon>Eukaryota</taxon>
        <taxon>Metazoa</taxon>
        <taxon>Chordata</taxon>
        <taxon>Tunicata</taxon>
        <taxon>Appendicularia</taxon>
        <taxon>Copelata</taxon>
        <taxon>Oikopleuridae</taxon>
        <taxon>Oikopleura</taxon>
    </lineage>
</organism>
<feature type="transmembrane region" description="Helical" evidence="2">
    <location>
        <begin position="64"/>
        <end position="82"/>
    </location>
</feature>
<keyword evidence="1" id="KW-0808">Transferase</keyword>
<dbReference type="EMBL" id="OU015569">
    <property type="protein sequence ID" value="CAG5094242.1"/>
    <property type="molecule type" value="Genomic_DNA"/>
</dbReference>
<protein>
    <submittedName>
        <fullName evidence="4">Oidioi.mRNA.OKI2018_I69.XSR.g13380.t1.cds</fullName>
    </submittedName>
</protein>
<evidence type="ECO:0000256" key="1">
    <source>
        <dbReference type="ARBA" id="ARBA00022679"/>
    </source>
</evidence>
<dbReference type="SUPFAM" id="SSF55729">
    <property type="entry name" value="Acyl-CoA N-acyltransferases (Nat)"/>
    <property type="match status" value="1"/>
</dbReference>
<sequence length="230" mass="27067">MLVIREFEKKDQESAYKTWKYGMAVDWSQGLFEWSVRCTELIMFPFLLQLLLFFLGFFKTPEEGNNILIFVCLFWFACLKGFSKYVGHSYRFLVATTEEEPDNVIGTIVYVESEKEETFKGEVLGGKTWIMFSMSVCPNHRKKGIARALLEHLEKLARREKVSHVMFDASSPQTAARQFYTKAGYEHEILTFPLQRIATFFDTALEKFLVKKYFQICKIESFNFHKKMKK</sequence>
<proteinExistence type="predicted"/>
<evidence type="ECO:0000259" key="3">
    <source>
        <dbReference type="PROSITE" id="PS51186"/>
    </source>
</evidence>
<dbReference type="Gene3D" id="3.40.630.30">
    <property type="match status" value="1"/>
</dbReference>
<evidence type="ECO:0000313" key="5">
    <source>
        <dbReference type="Proteomes" id="UP001158576"/>
    </source>
</evidence>
<evidence type="ECO:0000256" key="2">
    <source>
        <dbReference type="SAM" id="Phobius"/>
    </source>
</evidence>
<dbReference type="InterPro" id="IPR016181">
    <property type="entry name" value="Acyl_CoA_acyltransferase"/>
</dbReference>
<dbReference type="Proteomes" id="UP001158576">
    <property type="component" value="Chromosome XSR"/>
</dbReference>
<feature type="domain" description="N-acetyltransferase" evidence="3">
    <location>
        <begin position="41"/>
        <end position="210"/>
    </location>
</feature>
<dbReference type="PROSITE" id="PS51186">
    <property type="entry name" value="GNAT"/>
    <property type="match status" value="1"/>
</dbReference>
<keyword evidence="2" id="KW-1133">Transmembrane helix</keyword>
<name>A0ABN7S772_OIKDI</name>